<sequence length="350" mass="38252">MLEDDYTVDNLGKVDLVRKTDDNFDRLIRVDDNGNETNTSITLDKGILKETPTTVLDGRSKTFDDYTIMQTSDNKQAVKLFEFLGKNTQVEWGKISITGGSIISTSHEARRDRSSGSLFIEEYTRVKEKGVIETKGRLLLVFDEVDPKGEDIVLSINKTKRDNHTEVKVTSSLNLTIVGNVSQQEINKLKETFSKKFSGQFAASGDYGKGFETSRTTVKSELNVTLVDNIDKANPTDHIMIMTNSIPGTAVGLGEAQGTISSVENGTTKNGTFDLVGSHELGHNMGLEHTGGGLMNKSVDTGTGRAGLSSTQLKQIFGGAVTLPNGNTKLYNDGDNRKRAKEFKNEANIK</sequence>
<accession>A0AC34FPH3</accession>
<name>A0AC34FPH3_9BILA</name>
<dbReference type="Proteomes" id="UP000887579">
    <property type="component" value="Unplaced"/>
</dbReference>
<evidence type="ECO:0000313" key="2">
    <source>
        <dbReference type="WBParaSite" id="ES5_v2.g19310.t1"/>
    </source>
</evidence>
<evidence type="ECO:0000313" key="1">
    <source>
        <dbReference type="Proteomes" id="UP000887579"/>
    </source>
</evidence>
<dbReference type="WBParaSite" id="ES5_v2.g19310.t1">
    <property type="protein sequence ID" value="ES5_v2.g19310.t1"/>
    <property type="gene ID" value="ES5_v2.g19310"/>
</dbReference>
<reference evidence="2" key="1">
    <citation type="submission" date="2022-11" db="UniProtKB">
        <authorList>
            <consortium name="WormBaseParasite"/>
        </authorList>
    </citation>
    <scope>IDENTIFICATION</scope>
</reference>
<proteinExistence type="predicted"/>
<organism evidence="1 2">
    <name type="scientific">Panagrolaimus sp. ES5</name>
    <dbReference type="NCBI Taxonomy" id="591445"/>
    <lineage>
        <taxon>Eukaryota</taxon>
        <taxon>Metazoa</taxon>
        <taxon>Ecdysozoa</taxon>
        <taxon>Nematoda</taxon>
        <taxon>Chromadorea</taxon>
        <taxon>Rhabditida</taxon>
        <taxon>Tylenchina</taxon>
        <taxon>Panagrolaimomorpha</taxon>
        <taxon>Panagrolaimoidea</taxon>
        <taxon>Panagrolaimidae</taxon>
        <taxon>Panagrolaimus</taxon>
    </lineage>
</organism>
<protein>
    <submittedName>
        <fullName evidence="2">Uncharacterized protein</fullName>
    </submittedName>
</protein>